<proteinExistence type="inferred from homology"/>
<dbReference type="PANTHER" id="PTHR21058">
    <property type="entry name" value="6,7-DIMETHYL-8-RIBITYLLUMAZINE SYNTHASE DMRL SYNTHASE LUMAZINE SYNTHASE"/>
    <property type="match status" value="1"/>
</dbReference>
<dbReference type="SUPFAM" id="SSF52121">
    <property type="entry name" value="Lumazine synthase"/>
    <property type="match status" value="1"/>
</dbReference>
<feature type="binding site" evidence="7">
    <location>
        <begin position="82"/>
        <end position="84"/>
    </location>
    <ligand>
        <name>5-amino-6-(D-ribitylamino)uracil</name>
        <dbReference type="ChEBI" id="CHEBI:15934"/>
    </ligand>
</feature>
<accession>A0A0W0TQU9</accession>
<comment type="catalytic activity">
    <reaction evidence="6 7">
        <text>(2S)-2-hydroxy-3-oxobutyl phosphate + 5-amino-6-(D-ribitylamino)uracil = 6,7-dimethyl-8-(1-D-ribityl)lumazine + phosphate + 2 H2O + H(+)</text>
        <dbReference type="Rhea" id="RHEA:26152"/>
        <dbReference type="ChEBI" id="CHEBI:15377"/>
        <dbReference type="ChEBI" id="CHEBI:15378"/>
        <dbReference type="ChEBI" id="CHEBI:15934"/>
        <dbReference type="ChEBI" id="CHEBI:43474"/>
        <dbReference type="ChEBI" id="CHEBI:58201"/>
        <dbReference type="ChEBI" id="CHEBI:58830"/>
        <dbReference type="EC" id="2.5.1.78"/>
    </reaction>
</comment>
<dbReference type="Pfam" id="PF00885">
    <property type="entry name" value="DMRL_synthase"/>
    <property type="match status" value="1"/>
</dbReference>
<dbReference type="RefSeq" id="WP_058526152.1">
    <property type="nucleotide sequence ID" value="NZ_CAAAHY010000006.1"/>
</dbReference>
<comment type="function">
    <text evidence="7">Catalyzes the formation of 6,7-dimethyl-8-ribityllumazine by condensation of 5-amino-6-(D-ribitylamino)uracil with 3,4-dihydroxy-2-butanone 4-phosphate. This is the penultimate step in the biosynthesis of riboflavin.</text>
</comment>
<feature type="binding site" evidence="7">
    <location>
        <begin position="87"/>
        <end position="88"/>
    </location>
    <ligand>
        <name>(2S)-2-hydroxy-3-oxobutyl phosphate</name>
        <dbReference type="ChEBI" id="CHEBI:58830"/>
    </ligand>
</feature>
<dbReference type="UniPathway" id="UPA00275">
    <property type="reaction ID" value="UER00404"/>
</dbReference>
<dbReference type="GO" id="GO:0009231">
    <property type="term" value="P:riboflavin biosynthetic process"/>
    <property type="evidence" value="ECO:0007669"/>
    <property type="project" value="UniProtKB-UniRule"/>
</dbReference>
<feature type="active site" description="Proton donor" evidence="7">
    <location>
        <position position="90"/>
    </location>
</feature>
<feature type="binding site" evidence="7">
    <location>
        <begin position="58"/>
        <end position="60"/>
    </location>
    <ligand>
        <name>5-amino-6-(D-ribitylamino)uracil</name>
        <dbReference type="ChEBI" id="CHEBI:15934"/>
    </ligand>
</feature>
<organism evidence="8 9">
    <name type="scientific">Legionella erythra</name>
    <dbReference type="NCBI Taxonomy" id="448"/>
    <lineage>
        <taxon>Bacteria</taxon>
        <taxon>Pseudomonadati</taxon>
        <taxon>Pseudomonadota</taxon>
        <taxon>Gammaproteobacteria</taxon>
        <taxon>Legionellales</taxon>
        <taxon>Legionellaceae</taxon>
        <taxon>Legionella</taxon>
    </lineage>
</organism>
<dbReference type="HAMAP" id="MF_00178">
    <property type="entry name" value="Lumazine_synth"/>
    <property type="match status" value="1"/>
</dbReference>
<dbReference type="GO" id="GO:0009349">
    <property type="term" value="C:riboflavin synthase complex"/>
    <property type="evidence" value="ECO:0007669"/>
    <property type="project" value="UniProtKB-UniRule"/>
</dbReference>
<comment type="pathway">
    <text evidence="1 7">Cofactor biosynthesis; riboflavin biosynthesis; riboflavin from 2-hydroxy-3-oxobutyl phosphate and 5-amino-6-(D-ribitylamino)uracil: step 1/2.</text>
</comment>
<comment type="similarity">
    <text evidence="2 7">Belongs to the DMRL synthase family.</text>
</comment>
<feature type="binding site" evidence="7">
    <location>
        <position position="129"/>
    </location>
    <ligand>
        <name>(2S)-2-hydroxy-3-oxobutyl phosphate</name>
        <dbReference type="ChEBI" id="CHEBI:58830"/>
    </ligand>
</feature>
<sequence length="155" mass="17016">MKLIDETTAEQSRSFPVALVVSQFNRDVTAELKKGAIERLLQSGFHDHDLLIVEVPGAVEIPLLAKRLAAKGQVEAIIALGAVIRGETTHYDYVCEQVSNGCQQVALEYDLPIIFGVLTTENEEQAWDRLGGRHGHKGRDAADCAIAMHTILKQL</sequence>
<reference evidence="8 9" key="1">
    <citation type="submission" date="2015-11" db="EMBL/GenBank/DDBJ databases">
        <title>Genomic analysis of 38 Legionella species identifies large and diverse effector repertoires.</title>
        <authorList>
            <person name="Burstein D."/>
            <person name="Amaro F."/>
            <person name="Zusman T."/>
            <person name="Lifshitz Z."/>
            <person name="Cohen O."/>
            <person name="Gilbert J.A."/>
            <person name="Pupko T."/>
            <person name="Shuman H.A."/>
            <person name="Segal G."/>
        </authorList>
    </citation>
    <scope>NUCLEOTIDE SEQUENCE [LARGE SCALE GENOMIC DNA]</scope>
    <source>
        <strain evidence="8 9">SE-32A-C8</strain>
    </source>
</reference>
<dbReference type="CDD" id="cd09209">
    <property type="entry name" value="Lumazine_synthase-I"/>
    <property type="match status" value="1"/>
</dbReference>
<dbReference type="NCBIfam" id="TIGR00114">
    <property type="entry name" value="lumazine-synth"/>
    <property type="match status" value="1"/>
</dbReference>
<comment type="subunit">
    <text evidence="7">Forms an icosahedral capsid composed of 60 subunits, arranged as a dodecamer of pentamers.</text>
</comment>
<dbReference type="InterPro" id="IPR034964">
    <property type="entry name" value="LS"/>
</dbReference>
<keyword evidence="5 7" id="KW-0808">Transferase</keyword>
<dbReference type="STRING" id="448.Lery_0986"/>
<dbReference type="AlphaFoldDB" id="A0A0W0TQU9"/>
<dbReference type="EC" id="2.5.1.78" evidence="3 7"/>
<name>A0A0W0TQU9_LEGER</name>
<gene>
    <name evidence="7 8" type="primary">ribH</name>
    <name evidence="8" type="ORF">Lery_0986</name>
</gene>
<evidence type="ECO:0000256" key="1">
    <source>
        <dbReference type="ARBA" id="ARBA00004917"/>
    </source>
</evidence>
<comment type="caution">
    <text evidence="8">The sequence shown here is derived from an EMBL/GenBank/DDBJ whole genome shotgun (WGS) entry which is preliminary data.</text>
</comment>
<dbReference type="Proteomes" id="UP000054773">
    <property type="component" value="Unassembled WGS sequence"/>
</dbReference>
<dbReference type="Gene3D" id="3.40.50.960">
    <property type="entry name" value="Lumazine/riboflavin synthase"/>
    <property type="match status" value="1"/>
</dbReference>
<dbReference type="InterPro" id="IPR036467">
    <property type="entry name" value="LS/RS_sf"/>
</dbReference>
<dbReference type="PATRIC" id="fig|448.7.peg.1034"/>
<keyword evidence="4 7" id="KW-0686">Riboflavin biosynthesis</keyword>
<dbReference type="GO" id="GO:0000906">
    <property type="term" value="F:6,7-dimethyl-8-ribityllumazine synthase activity"/>
    <property type="evidence" value="ECO:0007669"/>
    <property type="project" value="UniProtKB-UniRule"/>
</dbReference>
<feature type="binding site" evidence="7">
    <location>
        <position position="115"/>
    </location>
    <ligand>
        <name>5-amino-6-(D-ribitylamino)uracil</name>
        <dbReference type="ChEBI" id="CHEBI:15934"/>
    </ligand>
</feature>
<evidence type="ECO:0000256" key="5">
    <source>
        <dbReference type="ARBA" id="ARBA00022679"/>
    </source>
</evidence>
<keyword evidence="9" id="KW-1185">Reference proteome</keyword>
<dbReference type="InterPro" id="IPR002180">
    <property type="entry name" value="LS/RS"/>
</dbReference>
<evidence type="ECO:0000313" key="8">
    <source>
        <dbReference type="EMBL" id="KTC97932.1"/>
    </source>
</evidence>
<dbReference type="OrthoDB" id="9809709at2"/>
<evidence type="ECO:0000256" key="3">
    <source>
        <dbReference type="ARBA" id="ARBA00012664"/>
    </source>
</evidence>
<evidence type="ECO:0000256" key="2">
    <source>
        <dbReference type="ARBA" id="ARBA00007424"/>
    </source>
</evidence>
<evidence type="ECO:0000256" key="6">
    <source>
        <dbReference type="ARBA" id="ARBA00048785"/>
    </source>
</evidence>
<feature type="binding site" evidence="7">
    <location>
        <position position="24"/>
    </location>
    <ligand>
        <name>5-amino-6-(D-ribitylamino)uracil</name>
        <dbReference type="ChEBI" id="CHEBI:15934"/>
    </ligand>
</feature>
<protein>
    <recommendedName>
        <fullName evidence="3 7">6,7-dimethyl-8-ribityllumazine synthase</fullName>
        <shortName evidence="7">DMRL synthase</shortName>
        <shortName evidence="7">LS</shortName>
        <shortName evidence="7">Lumazine synthase</shortName>
        <ecNumber evidence="3 7">2.5.1.78</ecNumber>
    </recommendedName>
</protein>
<dbReference type="GO" id="GO:0005829">
    <property type="term" value="C:cytosol"/>
    <property type="evidence" value="ECO:0007669"/>
    <property type="project" value="TreeGrafter"/>
</dbReference>
<dbReference type="PANTHER" id="PTHR21058:SF0">
    <property type="entry name" value="6,7-DIMETHYL-8-RIBITYLLUMAZINE SYNTHASE"/>
    <property type="match status" value="1"/>
</dbReference>
<evidence type="ECO:0000256" key="7">
    <source>
        <dbReference type="HAMAP-Rule" id="MF_00178"/>
    </source>
</evidence>
<dbReference type="EMBL" id="LNYA01000023">
    <property type="protein sequence ID" value="KTC97932.1"/>
    <property type="molecule type" value="Genomic_DNA"/>
</dbReference>
<evidence type="ECO:0000313" key="9">
    <source>
        <dbReference type="Proteomes" id="UP000054773"/>
    </source>
</evidence>
<evidence type="ECO:0000256" key="4">
    <source>
        <dbReference type="ARBA" id="ARBA00022619"/>
    </source>
</evidence>